<feature type="domain" description="FLYWCH-type zinc finger-containing protein N-terminal" evidence="2">
    <location>
        <begin position="1"/>
        <end position="110"/>
    </location>
</feature>
<protein>
    <recommendedName>
        <fullName evidence="2">FLYWCH-type zinc finger-containing protein N-terminal domain-containing protein</fullName>
    </recommendedName>
</protein>
<name>A0A8C7BVN8_NEOVI</name>
<accession>A0A8C7BVN8</accession>
<dbReference type="InterPro" id="IPR029279">
    <property type="entry name" value="FLYWCH_N"/>
</dbReference>
<feature type="region of interest" description="Disordered" evidence="1">
    <location>
        <begin position="1"/>
        <end position="38"/>
    </location>
</feature>
<dbReference type="InterPro" id="IPR040312">
    <property type="entry name" value="FWCH1/FWCH2"/>
</dbReference>
<dbReference type="PANTHER" id="PTHR31665:SF3">
    <property type="entry name" value="FLYWCH-TYPE ZINC FINGER-CONTAINING PROTEIN 1"/>
    <property type="match status" value="1"/>
</dbReference>
<dbReference type="GeneTree" id="ENSGT00530000064166"/>
<proteinExistence type="predicted"/>
<reference evidence="3" key="1">
    <citation type="submission" date="2025-08" db="UniProtKB">
        <authorList>
            <consortium name="Ensembl"/>
        </authorList>
    </citation>
    <scope>IDENTIFICATION</scope>
</reference>
<sequence length="137" mass="14354">MPLPEPSEQEGESVKAGQEPSPESPEPGTNVVPVAPTKPQEFSELVLLTASTESVDGVDSQPEGGHCVLSLEMSSPDALARTPQILSVEEQVGAVRPTPQAFEQKHNKPDTGELGGSRWPWGPTRGAAERGGPLAVP</sequence>
<dbReference type="Proteomes" id="UP000694425">
    <property type="component" value="Unplaced"/>
</dbReference>
<dbReference type="AlphaFoldDB" id="A0A8C7BVN8"/>
<reference evidence="3" key="2">
    <citation type="submission" date="2025-09" db="UniProtKB">
        <authorList>
            <consortium name="Ensembl"/>
        </authorList>
    </citation>
    <scope>IDENTIFICATION</scope>
</reference>
<feature type="region of interest" description="Disordered" evidence="1">
    <location>
        <begin position="96"/>
        <end position="137"/>
    </location>
</feature>
<evidence type="ECO:0000256" key="1">
    <source>
        <dbReference type="SAM" id="MobiDB-lite"/>
    </source>
</evidence>
<dbReference type="Pfam" id="PF15423">
    <property type="entry name" value="FLYWCH_N"/>
    <property type="match status" value="1"/>
</dbReference>
<evidence type="ECO:0000313" key="3">
    <source>
        <dbReference type="Ensembl" id="ENSNVIP00000030148.1"/>
    </source>
</evidence>
<organism evidence="3 4">
    <name type="scientific">Neovison vison</name>
    <name type="common">American mink</name>
    <name type="synonym">Mustela vison</name>
    <dbReference type="NCBI Taxonomy" id="452646"/>
    <lineage>
        <taxon>Eukaryota</taxon>
        <taxon>Metazoa</taxon>
        <taxon>Chordata</taxon>
        <taxon>Craniata</taxon>
        <taxon>Vertebrata</taxon>
        <taxon>Euteleostomi</taxon>
        <taxon>Mammalia</taxon>
        <taxon>Eutheria</taxon>
        <taxon>Laurasiatheria</taxon>
        <taxon>Carnivora</taxon>
        <taxon>Caniformia</taxon>
        <taxon>Musteloidea</taxon>
        <taxon>Mustelidae</taxon>
        <taxon>Mustelinae</taxon>
        <taxon>Neogale</taxon>
    </lineage>
</organism>
<evidence type="ECO:0000259" key="2">
    <source>
        <dbReference type="Pfam" id="PF15423"/>
    </source>
</evidence>
<keyword evidence="4" id="KW-1185">Reference proteome</keyword>
<dbReference type="Ensembl" id="ENSNVIT00000034930.1">
    <property type="protein sequence ID" value="ENSNVIP00000030148.1"/>
    <property type="gene ID" value="ENSNVIG00000023240.1"/>
</dbReference>
<evidence type="ECO:0000313" key="4">
    <source>
        <dbReference type="Proteomes" id="UP000694425"/>
    </source>
</evidence>
<dbReference type="PANTHER" id="PTHR31665">
    <property type="entry name" value="FLYWCH FAMILY MEMBER 2-RELATED"/>
    <property type="match status" value="1"/>
</dbReference>